<proteinExistence type="predicted"/>
<keyword evidence="2" id="KW-1185">Reference proteome</keyword>
<comment type="caution">
    <text evidence="1">The sequence shown here is derived from an EMBL/GenBank/DDBJ whole genome shotgun (WGS) entry which is preliminary data.</text>
</comment>
<evidence type="ECO:0000313" key="1">
    <source>
        <dbReference type="EMBL" id="OXV05131.1"/>
    </source>
</evidence>
<protein>
    <submittedName>
        <fullName evidence="1">Uncharacterized protein</fullName>
    </submittedName>
</protein>
<evidence type="ECO:0000313" key="2">
    <source>
        <dbReference type="Proteomes" id="UP000243515"/>
    </source>
</evidence>
<gene>
    <name evidence="1" type="ORF">Egran_07101</name>
</gene>
<dbReference type="Proteomes" id="UP000243515">
    <property type="component" value="Unassembled WGS sequence"/>
</dbReference>
<dbReference type="OrthoDB" id="2935237at2759"/>
<sequence>MSETLLSILLGEDWSWDPMGANQITFNNDGTGRLVCRHELNVWIAAEFDWKPQSPESLDTVIDISSDTRNDPHLISQFDIELTLTKRRIPKLGTADMHNYRINESLLTDDAFLPKTYTVRLEKGEFITSYDAMSTEEIPNASTFALRLVFDKSPYPPRDEWKTPEGAPDAIKFWEWKEFCGRRLPGGRGLNMGKGKNLLSKILAKIGW</sequence>
<accession>A0A232LLV1</accession>
<dbReference type="AlphaFoldDB" id="A0A232LLV1"/>
<organism evidence="1 2">
    <name type="scientific">Elaphomyces granulatus</name>
    <dbReference type="NCBI Taxonomy" id="519963"/>
    <lineage>
        <taxon>Eukaryota</taxon>
        <taxon>Fungi</taxon>
        <taxon>Dikarya</taxon>
        <taxon>Ascomycota</taxon>
        <taxon>Pezizomycotina</taxon>
        <taxon>Eurotiomycetes</taxon>
        <taxon>Eurotiomycetidae</taxon>
        <taxon>Eurotiales</taxon>
        <taxon>Elaphomycetaceae</taxon>
        <taxon>Elaphomyces</taxon>
    </lineage>
</organism>
<name>A0A232LLV1_9EURO</name>
<dbReference type="EMBL" id="NPHW01007593">
    <property type="protein sequence ID" value="OXV05131.1"/>
    <property type="molecule type" value="Genomic_DNA"/>
</dbReference>
<reference evidence="1 2" key="1">
    <citation type="journal article" date="2015" name="Environ. Microbiol.">
        <title>Metagenome sequence of Elaphomyces granulatus from sporocarp tissue reveals Ascomycota ectomycorrhizal fingerprints of genome expansion and a Proteobacteria-rich microbiome.</title>
        <authorList>
            <person name="Quandt C.A."/>
            <person name="Kohler A."/>
            <person name="Hesse C.N."/>
            <person name="Sharpton T.J."/>
            <person name="Martin F."/>
            <person name="Spatafora J.W."/>
        </authorList>
    </citation>
    <scope>NUCLEOTIDE SEQUENCE [LARGE SCALE GENOMIC DNA]</scope>
    <source>
        <strain evidence="1 2">OSC145934</strain>
    </source>
</reference>